<keyword evidence="7" id="KW-1185">Reference proteome</keyword>
<dbReference type="InterPro" id="IPR001680">
    <property type="entry name" value="WD40_rpt"/>
</dbReference>
<accession>A0A074S798</accession>
<reference evidence="6 7" key="1">
    <citation type="submission" date="2013-12" db="EMBL/GenBank/DDBJ databases">
        <authorList>
            <person name="Cubeta M."/>
            <person name="Pakala S."/>
            <person name="Fedorova N."/>
            <person name="Thomas E."/>
            <person name="Dean R."/>
            <person name="Jabaji S."/>
            <person name="Neate S."/>
            <person name="Toda T."/>
            <person name="Tavantzis S."/>
            <person name="Vilgalys R."/>
            <person name="Bharathan N."/>
            <person name="Pakala S."/>
            <person name="Losada L.S."/>
            <person name="Zafar N."/>
            <person name="Nierman W."/>
        </authorList>
    </citation>
    <scope>NUCLEOTIDE SEQUENCE [LARGE SCALE GENOMIC DNA]</scope>
    <source>
        <strain evidence="6 7">123E</strain>
    </source>
</reference>
<dbReference type="SMART" id="SM00320">
    <property type="entry name" value="WD40"/>
    <property type="match status" value="7"/>
</dbReference>
<dbReference type="STRING" id="1423351.A0A074S798"/>
<feature type="repeat" description="WD" evidence="3">
    <location>
        <begin position="1112"/>
        <end position="1145"/>
    </location>
</feature>
<dbReference type="Pfam" id="PF00400">
    <property type="entry name" value="WD40"/>
    <property type="match status" value="5"/>
</dbReference>
<dbReference type="InterPro" id="IPR056884">
    <property type="entry name" value="NPHP3-like_N"/>
</dbReference>
<keyword evidence="1 3" id="KW-0853">WD repeat</keyword>
<evidence type="ECO:0000256" key="1">
    <source>
        <dbReference type="ARBA" id="ARBA00022574"/>
    </source>
</evidence>
<dbReference type="InterPro" id="IPR011047">
    <property type="entry name" value="Quinoprotein_ADH-like_sf"/>
</dbReference>
<dbReference type="Proteomes" id="UP000027456">
    <property type="component" value="Unassembled WGS sequence"/>
</dbReference>
<comment type="caution">
    <text evidence="6">The sequence shown here is derived from an EMBL/GenBank/DDBJ whole genome shotgun (WGS) entry which is preliminary data.</text>
</comment>
<proteinExistence type="predicted"/>
<evidence type="ECO:0000256" key="2">
    <source>
        <dbReference type="ARBA" id="ARBA00022737"/>
    </source>
</evidence>
<keyword evidence="2" id="KW-0677">Repeat</keyword>
<dbReference type="SUPFAM" id="SSF52540">
    <property type="entry name" value="P-loop containing nucleoside triphosphate hydrolases"/>
    <property type="match status" value="1"/>
</dbReference>
<evidence type="ECO:0000313" key="7">
    <source>
        <dbReference type="Proteomes" id="UP000027456"/>
    </source>
</evidence>
<feature type="repeat" description="WD" evidence="3">
    <location>
        <begin position="892"/>
        <end position="924"/>
    </location>
</feature>
<sequence length="1530" mass="168755">MALRSLISKRKRNNKMSTGTHLDPGEWRGGKKSRSPSRSRSPITSGSTPGTSKSTHPIRPGQNSRSPSPIRHAPQVLGHNASTTVNLTPRVASRDPSNAAPTVTTSNENLTSTAWNGLEQTLQALRITTKVCPPLRSVVDELVLCLPLFEAAAKCRKDYEDLTTGLKAMVILLIQHLEDAASESITNSLTEIAEAMRREIESIGNRQSRDGLRRVLGSTSDDEDLIRRYRRIEQLFRQLQGEASLSAWSISSKHYVNTQLEGLRPAKLARYNSELSMEVSRRSCTENTRTEILSNLMKWSEDRSTASIYWMNGMAGTGKTTIAYSACVALEASKQLAGSFFCVRASPECRDAKRIVPTIAYQLARRSTPFRSALCKILEEDTDIGTGAIAAQLGSLLSTPLMQAKSNMPNNLVFVIDALDECDDPYILELFLGLLFRSVVDLPLKFFVTSRPEPVIRHRMMLESERSRSVLYLHEIERSLVQADIERYLREELASVSLHDGITQLAIHAGNLFIYAATAIRYIRPPGKFVDPRERLETILTANSVSSKSLLPIDTLYSIILTTAIDDEALELQEQERIRLVLWTVVCACEPVLISTIAAISGLGSKDRAIRALEPLRSVLHISEHSELATTLHASFPDYVLSQERSGRFACNVSSFNQYLSSQCFDIMKAQLRFNICNLKSSSTPDDQVFDLATRVTANISEELFYACRFWMNHLRLITIPDAHNLAQDSYDSPPFPSLNHFLSHHLLFWMEVLNLKKCTHIGIASISKLNTWLTRIANVESELSEYASDAQAFIIGYASRPISSYTPHIYLSALPFAPFLSHYSSRFQGLVKISGTALDKTHQAALSTWEYDSPVISTAFLPKGDRIVLGKTNGELGVQNIHDGKYVFQSLEAHKGPITSVGVSYDGAQIVTGSHDMTLCIWSACDGSLVSGPFKGHTNGVTSVAFSPDTMHIASGSDDCTVGIWVSHDAAVPMRRLVGHDIAVSSVSFSPDGTRIISSSYDPFNAILVWDLLSGAIVFTPQLPTCPGPATLAQYTSDGTFIVSFLPSGHACRSHHNLCLLDASNGRLFGQHHYEGVESIAISPEGDRIAGVINHTINIWDTNRGKLTAPFSSHTDQITSVSFSADGSRIISASNDHTVRLWNVFHKVRHVKSIPEINCGIDPRIVAFAPEQICIAIATSGMTRIRVVSFDSPCTPRITCHWQTYSQIKALQFSLDATRIFSVHASGTMYIWDARTLEIIDGPYSCTSNYQIETAECTMNGVVITYYQGVIEICDALLNRSITFSGPHYSGVNLVLSQAGKRLLTNINTTTGSSINVWDGANGTRVRVAGSISSLERRKVLDLSPDGTYAAYCPISKSDSTYGCIQLINTGTGDIISMPGGSQVPEFQKSTFSLARFSPDGPYVACVMNNGCYVWNTCEDTVVNIATDLGTTLRSFSYASNGWCMATGMHNSTVFRARQFHINQPLFTIRSDGWIVDDQSQLLFWVPAEVRDEFPRSNGMDINESEVLLSVDYSNMLVGEEWSKCYLGD</sequence>
<dbReference type="InterPro" id="IPR027417">
    <property type="entry name" value="P-loop_NTPase"/>
</dbReference>
<dbReference type="CDD" id="cd00200">
    <property type="entry name" value="WD40"/>
    <property type="match status" value="1"/>
</dbReference>
<feature type="repeat" description="WD" evidence="3">
    <location>
        <begin position="935"/>
        <end position="966"/>
    </location>
</feature>
<organism evidence="6 7">
    <name type="scientific">Rhizoctonia solani 123E</name>
    <dbReference type="NCBI Taxonomy" id="1423351"/>
    <lineage>
        <taxon>Eukaryota</taxon>
        <taxon>Fungi</taxon>
        <taxon>Dikarya</taxon>
        <taxon>Basidiomycota</taxon>
        <taxon>Agaricomycotina</taxon>
        <taxon>Agaricomycetes</taxon>
        <taxon>Cantharellales</taxon>
        <taxon>Ceratobasidiaceae</taxon>
        <taxon>Rhizoctonia</taxon>
    </lineage>
</organism>
<dbReference type="Gene3D" id="2.130.10.10">
    <property type="entry name" value="YVTN repeat-like/Quinoprotein amine dehydrogenase"/>
    <property type="match status" value="3"/>
</dbReference>
<dbReference type="Pfam" id="PF24883">
    <property type="entry name" value="NPHP3_N"/>
    <property type="match status" value="1"/>
</dbReference>
<dbReference type="InterPro" id="IPR007111">
    <property type="entry name" value="NACHT_NTPase"/>
</dbReference>
<name>A0A074S798_9AGAM</name>
<dbReference type="PANTHER" id="PTHR44129">
    <property type="entry name" value="WD REPEAT-CONTAINING PROTEIN POP1"/>
    <property type="match status" value="1"/>
</dbReference>
<dbReference type="InterPro" id="IPR015943">
    <property type="entry name" value="WD40/YVTN_repeat-like_dom_sf"/>
</dbReference>
<dbReference type="Gene3D" id="3.40.50.300">
    <property type="entry name" value="P-loop containing nucleotide triphosphate hydrolases"/>
    <property type="match status" value="1"/>
</dbReference>
<dbReference type="SUPFAM" id="SSF50998">
    <property type="entry name" value="Quinoprotein alcohol dehydrogenase-like"/>
    <property type="match status" value="1"/>
</dbReference>
<dbReference type="EMBL" id="AZST01001375">
    <property type="protein sequence ID" value="KEP45947.1"/>
    <property type="molecule type" value="Genomic_DNA"/>
</dbReference>
<dbReference type="PROSITE" id="PS50294">
    <property type="entry name" value="WD_REPEATS_REGION"/>
    <property type="match status" value="3"/>
</dbReference>
<evidence type="ECO:0000256" key="3">
    <source>
        <dbReference type="PROSITE-ProRule" id="PRU00221"/>
    </source>
</evidence>
<evidence type="ECO:0000256" key="4">
    <source>
        <dbReference type="SAM" id="MobiDB-lite"/>
    </source>
</evidence>
<dbReference type="HOGENOM" id="CLU_000288_6_3_1"/>
<dbReference type="PROSITE" id="PS50082">
    <property type="entry name" value="WD_REPEATS_2"/>
    <property type="match status" value="4"/>
</dbReference>
<feature type="domain" description="NACHT" evidence="5">
    <location>
        <begin position="307"/>
        <end position="452"/>
    </location>
</feature>
<feature type="region of interest" description="Disordered" evidence="4">
    <location>
        <begin position="1"/>
        <end position="81"/>
    </location>
</feature>
<dbReference type="PROSITE" id="PS50837">
    <property type="entry name" value="NACHT"/>
    <property type="match status" value="1"/>
</dbReference>
<dbReference type="InterPro" id="IPR050349">
    <property type="entry name" value="WD_LIS1/nudF_dynein_reg"/>
</dbReference>
<dbReference type="SUPFAM" id="SSF50978">
    <property type="entry name" value="WD40 repeat-like"/>
    <property type="match status" value="1"/>
</dbReference>
<feature type="compositionally biased region" description="Low complexity" evidence="4">
    <location>
        <begin position="38"/>
        <end position="55"/>
    </location>
</feature>
<dbReference type="InterPro" id="IPR036322">
    <property type="entry name" value="WD40_repeat_dom_sf"/>
</dbReference>
<dbReference type="OrthoDB" id="3139714at2759"/>
<protein>
    <submittedName>
        <fullName evidence="6">Putative vegetative incompatibility protein HET-E-1</fullName>
    </submittedName>
</protein>
<dbReference type="PROSITE" id="PS00678">
    <property type="entry name" value="WD_REPEATS_1"/>
    <property type="match status" value="1"/>
</dbReference>
<evidence type="ECO:0000313" key="6">
    <source>
        <dbReference type="EMBL" id="KEP45947.1"/>
    </source>
</evidence>
<evidence type="ECO:0000259" key="5">
    <source>
        <dbReference type="PROSITE" id="PS50837"/>
    </source>
</evidence>
<feature type="repeat" description="WD" evidence="3">
    <location>
        <begin position="978"/>
        <end position="1003"/>
    </location>
</feature>
<gene>
    <name evidence="6" type="ORF">V565_228650</name>
</gene>
<dbReference type="InterPro" id="IPR019775">
    <property type="entry name" value="WD40_repeat_CS"/>
</dbReference>